<feature type="compositionally biased region" description="Polar residues" evidence="1">
    <location>
        <begin position="44"/>
        <end position="78"/>
    </location>
</feature>
<dbReference type="Proteomes" id="UP000230750">
    <property type="component" value="Unassembled WGS sequence"/>
</dbReference>
<protein>
    <submittedName>
        <fullName evidence="2">Uncharacterized protein</fullName>
    </submittedName>
</protein>
<accession>A0A2G8K9W9</accession>
<sequence>MQMQGSNRKLKYEWLRESQEDVSVPLQVAAIQMPKPLIPPFQETVGSQKTAGPNVQRSPRATRTAPTASDIANQTPPQHGNKRRQHHRTPRPPKKTKNDVRKSDRGGPTWRQTGTEPMAPDCAGEATLALLDVVENITSAGTPPKVPEEWLNCTPPLACSAICEAKF</sequence>
<proteinExistence type="predicted"/>
<evidence type="ECO:0000313" key="2">
    <source>
        <dbReference type="EMBL" id="PIK44763.1"/>
    </source>
</evidence>
<name>A0A2G8K9W9_STIJA</name>
<feature type="region of interest" description="Disordered" evidence="1">
    <location>
        <begin position="38"/>
        <end position="121"/>
    </location>
</feature>
<feature type="compositionally biased region" description="Basic residues" evidence="1">
    <location>
        <begin position="80"/>
        <end position="95"/>
    </location>
</feature>
<gene>
    <name evidence="2" type="ORF">BSL78_18368</name>
</gene>
<feature type="compositionally biased region" description="Basic and acidic residues" evidence="1">
    <location>
        <begin position="96"/>
        <end position="105"/>
    </location>
</feature>
<dbReference type="EMBL" id="MRZV01000756">
    <property type="protein sequence ID" value="PIK44763.1"/>
    <property type="molecule type" value="Genomic_DNA"/>
</dbReference>
<reference evidence="2 3" key="1">
    <citation type="journal article" date="2017" name="PLoS Biol.">
        <title>The sea cucumber genome provides insights into morphological evolution and visceral regeneration.</title>
        <authorList>
            <person name="Zhang X."/>
            <person name="Sun L."/>
            <person name="Yuan J."/>
            <person name="Sun Y."/>
            <person name="Gao Y."/>
            <person name="Zhang L."/>
            <person name="Li S."/>
            <person name="Dai H."/>
            <person name="Hamel J.F."/>
            <person name="Liu C."/>
            <person name="Yu Y."/>
            <person name="Liu S."/>
            <person name="Lin W."/>
            <person name="Guo K."/>
            <person name="Jin S."/>
            <person name="Xu P."/>
            <person name="Storey K.B."/>
            <person name="Huan P."/>
            <person name="Zhang T."/>
            <person name="Zhou Y."/>
            <person name="Zhang J."/>
            <person name="Lin C."/>
            <person name="Li X."/>
            <person name="Xing L."/>
            <person name="Huo D."/>
            <person name="Sun M."/>
            <person name="Wang L."/>
            <person name="Mercier A."/>
            <person name="Li F."/>
            <person name="Yang H."/>
            <person name="Xiang J."/>
        </authorList>
    </citation>
    <scope>NUCLEOTIDE SEQUENCE [LARGE SCALE GENOMIC DNA]</scope>
    <source>
        <strain evidence="2">Shaxun</strain>
        <tissue evidence="2">Muscle</tissue>
    </source>
</reference>
<comment type="caution">
    <text evidence="2">The sequence shown here is derived from an EMBL/GenBank/DDBJ whole genome shotgun (WGS) entry which is preliminary data.</text>
</comment>
<keyword evidence="3" id="KW-1185">Reference proteome</keyword>
<evidence type="ECO:0000313" key="3">
    <source>
        <dbReference type="Proteomes" id="UP000230750"/>
    </source>
</evidence>
<evidence type="ECO:0000256" key="1">
    <source>
        <dbReference type="SAM" id="MobiDB-lite"/>
    </source>
</evidence>
<dbReference type="AlphaFoldDB" id="A0A2G8K9W9"/>
<organism evidence="2 3">
    <name type="scientific">Stichopus japonicus</name>
    <name type="common">Sea cucumber</name>
    <dbReference type="NCBI Taxonomy" id="307972"/>
    <lineage>
        <taxon>Eukaryota</taxon>
        <taxon>Metazoa</taxon>
        <taxon>Echinodermata</taxon>
        <taxon>Eleutherozoa</taxon>
        <taxon>Echinozoa</taxon>
        <taxon>Holothuroidea</taxon>
        <taxon>Aspidochirotacea</taxon>
        <taxon>Aspidochirotida</taxon>
        <taxon>Stichopodidae</taxon>
        <taxon>Apostichopus</taxon>
    </lineage>
</organism>